<gene>
    <name evidence="1" type="ORF">ABH943_006099</name>
</gene>
<comment type="caution">
    <text evidence="1">The sequence shown here is derived from an EMBL/GenBank/DDBJ whole genome shotgun (WGS) entry which is preliminary data.</text>
</comment>
<keyword evidence="2" id="KW-1185">Reference proteome</keyword>
<protein>
    <submittedName>
        <fullName evidence="1">Uncharacterized protein</fullName>
    </submittedName>
</protein>
<evidence type="ECO:0000313" key="2">
    <source>
        <dbReference type="Proteomes" id="UP001620514"/>
    </source>
</evidence>
<organism evidence="1 2">
    <name type="scientific">Caballeronia udeis</name>
    <dbReference type="NCBI Taxonomy" id="1232866"/>
    <lineage>
        <taxon>Bacteria</taxon>
        <taxon>Pseudomonadati</taxon>
        <taxon>Pseudomonadota</taxon>
        <taxon>Betaproteobacteria</taxon>
        <taxon>Burkholderiales</taxon>
        <taxon>Burkholderiaceae</taxon>
        <taxon>Caballeronia</taxon>
    </lineage>
</organism>
<name>A0ABW8MW80_9BURK</name>
<dbReference type="Proteomes" id="UP001620514">
    <property type="component" value="Unassembled WGS sequence"/>
</dbReference>
<dbReference type="EMBL" id="JBIYDN010000023">
    <property type="protein sequence ID" value="MFK4446067.1"/>
    <property type="molecule type" value="Genomic_DNA"/>
</dbReference>
<sequence length="87" mass="9385">MALRALDLRGDIIQRKDEQREFSAVFSVSAGASTQALCHQKAMSILQRIFVKNTSCSSVAFAGGVLIKYLIRSTSLSGHSLKSHSSA</sequence>
<evidence type="ECO:0000313" key="1">
    <source>
        <dbReference type="EMBL" id="MFK4446067.1"/>
    </source>
</evidence>
<accession>A0ABW8MW80</accession>
<proteinExistence type="predicted"/>
<reference evidence="1 2" key="1">
    <citation type="submission" date="2024-11" db="EMBL/GenBank/DDBJ databases">
        <title>Using genomics to understand microbial adaptation to soil warming.</title>
        <authorList>
            <person name="Deangelis K.M. PhD."/>
        </authorList>
    </citation>
    <scope>NUCLEOTIDE SEQUENCE [LARGE SCALE GENOMIC DNA]</scope>
    <source>
        <strain evidence="1 2">GAS97</strain>
    </source>
</reference>